<dbReference type="AlphaFoldDB" id="A0A328BPV5"/>
<dbReference type="Gene3D" id="1.10.10.2830">
    <property type="match status" value="1"/>
</dbReference>
<dbReference type="PANTHER" id="PTHR33375:SF7">
    <property type="entry name" value="CHROMOSOME 2-PARTITIONING PROTEIN PARB-RELATED"/>
    <property type="match status" value="1"/>
</dbReference>
<organism evidence="2 3">
    <name type="scientific">Phenylobacterium kunshanense</name>
    <dbReference type="NCBI Taxonomy" id="1445034"/>
    <lineage>
        <taxon>Bacteria</taxon>
        <taxon>Pseudomonadati</taxon>
        <taxon>Pseudomonadota</taxon>
        <taxon>Alphaproteobacteria</taxon>
        <taxon>Caulobacterales</taxon>
        <taxon>Caulobacteraceae</taxon>
        <taxon>Phenylobacterium</taxon>
    </lineage>
</organism>
<dbReference type="GO" id="GO:0007059">
    <property type="term" value="P:chromosome segregation"/>
    <property type="evidence" value="ECO:0007669"/>
    <property type="project" value="TreeGrafter"/>
</dbReference>
<dbReference type="InterPro" id="IPR050336">
    <property type="entry name" value="Chromosome_partition/occlusion"/>
</dbReference>
<dbReference type="Proteomes" id="UP000249524">
    <property type="component" value="Unassembled WGS sequence"/>
</dbReference>
<dbReference type="Pfam" id="PF02195">
    <property type="entry name" value="ParB_N"/>
    <property type="match status" value="1"/>
</dbReference>
<accession>A0A328BPV5</accession>
<dbReference type="RefSeq" id="WP_111274207.1">
    <property type="nucleotide sequence ID" value="NZ_QFYS01000001.1"/>
</dbReference>
<feature type="domain" description="ParB-like N-terminal" evidence="1">
    <location>
        <begin position="4"/>
        <end position="106"/>
    </location>
</feature>
<name>A0A328BPV5_9CAUL</name>
<gene>
    <name evidence="2" type="ORF">DJ019_01490</name>
</gene>
<dbReference type="GO" id="GO:0005694">
    <property type="term" value="C:chromosome"/>
    <property type="evidence" value="ECO:0007669"/>
    <property type="project" value="TreeGrafter"/>
</dbReference>
<dbReference type="EMBL" id="QFYS01000001">
    <property type="protein sequence ID" value="RAK68715.1"/>
    <property type="molecule type" value="Genomic_DNA"/>
</dbReference>
<dbReference type="InterPro" id="IPR036086">
    <property type="entry name" value="ParB/Sulfiredoxin_sf"/>
</dbReference>
<dbReference type="PANTHER" id="PTHR33375">
    <property type="entry name" value="CHROMOSOME-PARTITIONING PROTEIN PARB-RELATED"/>
    <property type="match status" value="1"/>
</dbReference>
<evidence type="ECO:0000313" key="2">
    <source>
        <dbReference type="EMBL" id="RAK68715.1"/>
    </source>
</evidence>
<comment type="caution">
    <text evidence="2">The sequence shown here is derived from an EMBL/GenBank/DDBJ whole genome shotgun (WGS) entry which is preliminary data.</text>
</comment>
<dbReference type="InterPro" id="IPR003115">
    <property type="entry name" value="ParB_N"/>
</dbReference>
<evidence type="ECO:0000259" key="1">
    <source>
        <dbReference type="SMART" id="SM00470"/>
    </source>
</evidence>
<dbReference type="SUPFAM" id="SSF110849">
    <property type="entry name" value="ParB/Sulfiredoxin"/>
    <property type="match status" value="1"/>
</dbReference>
<dbReference type="OrthoDB" id="9813122at2"/>
<dbReference type="Gene3D" id="3.90.1530.30">
    <property type="match status" value="1"/>
</dbReference>
<dbReference type="SUPFAM" id="SSF109709">
    <property type="entry name" value="KorB DNA-binding domain-like"/>
    <property type="match status" value="1"/>
</dbReference>
<dbReference type="SMART" id="SM00470">
    <property type="entry name" value="ParB"/>
    <property type="match status" value="1"/>
</dbReference>
<sequence length="593" mass="63925">MRLAFADPRNLRLSPLNMHHGRPDPDVSDILPSVRQRGVLLALLVLETMADGEVVPDHFDVVAGRRRWTAALAALAEGVELDPVPIAILEPGDDAAAIEASLIENLNRLPPDEVACWETFARLTKAGRTVEAIAATFGMSEAVVKRTLALGALLPRIRALYRKEAIDVATVRCLTLASKAQQKAWLALFDGPEQRAPTGSQLKAWLFGGASIPTKHALFALDDYPGQVVADLFGEDSYFADPDLFWTHQNAAIAAHVEALQAAGWSEVVVLDVSDRFATWTHEQVGKRAGGKVFIEVSGRGEVTVHEGWLTTKETRKVRAAAEKAARGEAGVTPPAVVRAEVTNAQETYIDLHRLAAVRVALTEAPGVALRLLVAHALGGSTHWRVEADGRHGDAALSASLTANTATAAFAERRRAVARSLGLDPDRRALVGQRPEGGVSGAFARLLEMPDDEVLGVAAVVMAETLAAGSAEVEAAGAWLKVEIGRFWSPDEAFFNLIRDREAVNAMLREVGGKRVADGNLTERVKTQKAIIRDHLEGANDRPKVEAWTPRWMAFPPTAYTKRPFAPAARARSVAPLLRRVRPPADPTAIAAE</sequence>
<protein>
    <submittedName>
        <fullName evidence="2">Chromosome partitioning protein ParB</fullName>
    </submittedName>
</protein>
<proteinExistence type="predicted"/>
<evidence type="ECO:0000313" key="3">
    <source>
        <dbReference type="Proteomes" id="UP000249524"/>
    </source>
</evidence>
<reference evidence="2 3" key="1">
    <citation type="submission" date="2018-05" db="EMBL/GenBank/DDBJ databases">
        <authorList>
            <person name="Lanie J.A."/>
            <person name="Ng W.-L."/>
            <person name="Kazmierczak K.M."/>
            <person name="Andrzejewski T.M."/>
            <person name="Davidsen T.M."/>
            <person name="Wayne K.J."/>
            <person name="Tettelin H."/>
            <person name="Glass J.I."/>
            <person name="Rusch D."/>
            <person name="Podicherti R."/>
            <person name="Tsui H.-C.T."/>
            <person name="Winkler M.E."/>
        </authorList>
    </citation>
    <scope>NUCLEOTIDE SEQUENCE [LARGE SCALE GENOMIC DNA]</scope>
    <source>
        <strain evidence="2 3">BUT-10</strain>
    </source>
</reference>
<keyword evidence="3" id="KW-1185">Reference proteome</keyword>